<accession>A0A2B4S0K2</accession>
<dbReference type="EMBL" id="LSMT01000235">
    <property type="protein sequence ID" value="PFX22573.1"/>
    <property type="molecule type" value="Genomic_DNA"/>
</dbReference>
<evidence type="ECO:0000313" key="1">
    <source>
        <dbReference type="EMBL" id="PFX22573.1"/>
    </source>
</evidence>
<protein>
    <submittedName>
        <fullName evidence="1">Uncharacterized protein</fullName>
    </submittedName>
</protein>
<gene>
    <name evidence="1" type="ORF">AWC38_SpisGene12914</name>
</gene>
<reference evidence="2" key="1">
    <citation type="journal article" date="2017" name="bioRxiv">
        <title>Comparative analysis of the genomes of Stylophora pistillata and Acropora digitifera provides evidence for extensive differences between species of corals.</title>
        <authorList>
            <person name="Voolstra C.R."/>
            <person name="Li Y."/>
            <person name="Liew Y.J."/>
            <person name="Baumgarten S."/>
            <person name="Zoccola D."/>
            <person name="Flot J.-F."/>
            <person name="Tambutte S."/>
            <person name="Allemand D."/>
            <person name="Aranda M."/>
        </authorList>
    </citation>
    <scope>NUCLEOTIDE SEQUENCE [LARGE SCALE GENOMIC DNA]</scope>
</reference>
<dbReference type="AlphaFoldDB" id="A0A2B4S0K2"/>
<evidence type="ECO:0000313" key="2">
    <source>
        <dbReference type="Proteomes" id="UP000225706"/>
    </source>
</evidence>
<comment type="caution">
    <text evidence="1">The sequence shown here is derived from an EMBL/GenBank/DDBJ whole genome shotgun (WGS) entry which is preliminary data.</text>
</comment>
<name>A0A2B4S0K2_STYPI</name>
<dbReference type="Proteomes" id="UP000225706">
    <property type="component" value="Unassembled WGS sequence"/>
</dbReference>
<sequence>MLARTGVIDIKRKVKLSATRHDSEACPPGVWSCQTGKRSRDTFDAALFPVKMALKMNIGSMNFSFKSKRDIKNCPPGVWACEKNVMLHVDTDGKNSQQSILRVAKRDANHACPPGVWSCSAEKHSKNGIVARSVPRTNNYFAALFPVKGTSNINVTSKESSFKSKRDVENCPTGMWACKKKMTLKQMRSTAVKKSQQSKGRVAKRDIRHACPPGFWSMAMLALAGLIDIKRKVKLSATRHDSEACPPGVWSCQTEKRSEVGDGWRDISGAAVLFFNKRALKMNIESMDSSFKNKRDVENCPPGMWARKTKMMLKQMVLTAIGKSQPSTGRVAKRERERERLQLSTRCLPCSNDKRIKTIDEANELRFASSYENEGCCDYYYKVISPDVGFRGL</sequence>
<keyword evidence="2" id="KW-1185">Reference proteome</keyword>
<organism evidence="1 2">
    <name type="scientific">Stylophora pistillata</name>
    <name type="common">Smooth cauliflower coral</name>
    <dbReference type="NCBI Taxonomy" id="50429"/>
    <lineage>
        <taxon>Eukaryota</taxon>
        <taxon>Metazoa</taxon>
        <taxon>Cnidaria</taxon>
        <taxon>Anthozoa</taxon>
        <taxon>Hexacorallia</taxon>
        <taxon>Scleractinia</taxon>
        <taxon>Astrocoeniina</taxon>
        <taxon>Pocilloporidae</taxon>
        <taxon>Stylophora</taxon>
    </lineage>
</organism>
<proteinExistence type="predicted"/>
<dbReference type="OrthoDB" id="5968875at2759"/>